<name>A0ABP7D1U8_9MICC</name>
<evidence type="ECO:0008006" key="4">
    <source>
        <dbReference type="Google" id="ProtNLM"/>
    </source>
</evidence>
<dbReference type="InterPro" id="IPR023833">
    <property type="entry name" value="Signal_pept_SipW-depend-type"/>
</dbReference>
<organism evidence="2 3">
    <name type="scientific">Zhihengliuella alba</name>
    <dbReference type="NCBI Taxonomy" id="547018"/>
    <lineage>
        <taxon>Bacteria</taxon>
        <taxon>Bacillati</taxon>
        <taxon>Actinomycetota</taxon>
        <taxon>Actinomycetes</taxon>
        <taxon>Micrococcales</taxon>
        <taxon>Micrococcaceae</taxon>
        <taxon>Zhihengliuella</taxon>
    </lineage>
</organism>
<keyword evidence="1" id="KW-1133">Transmembrane helix</keyword>
<keyword evidence="1" id="KW-0472">Membrane</keyword>
<feature type="transmembrane region" description="Helical" evidence="1">
    <location>
        <begin position="16"/>
        <end position="35"/>
    </location>
</feature>
<reference evidence="3" key="1">
    <citation type="journal article" date="2019" name="Int. J. Syst. Evol. Microbiol.">
        <title>The Global Catalogue of Microorganisms (GCM) 10K type strain sequencing project: providing services to taxonomists for standard genome sequencing and annotation.</title>
        <authorList>
            <consortium name="The Broad Institute Genomics Platform"/>
            <consortium name="The Broad Institute Genome Sequencing Center for Infectious Disease"/>
            <person name="Wu L."/>
            <person name="Ma J."/>
        </authorList>
    </citation>
    <scope>NUCLEOTIDE SEQUENCE [LARGE SCALE GENOMIC DNA]</scope>
    <source>
        <strain evidence="3">JCM 16961</strain>
    </source>
</reference>
<sequence>MLGDPMGQENTRKARAIMAGGLVLGVGAVVTLAAWTDSEFAEGLFTAGSYNLEGSDDGTTYADQDTAGTALDLTFSGLFANLTADTTVHAAYWLRLDAATTTDGTLTPAGVTATDTVTGTANAGAISYEIIQVTAGDCELGTATGTVVASGTTLNAQEVANSVDLVANAAGTPGTAVPLCVSVTTGPEGTFLEGGNTSAVWQFTSVSD</sequence>
<dbReference type="Proteomes" id="UP001501536">
    <property type="component" value="Unassembled WGS sequence"/>
</dbReference>
<evidence type="ECO:0000313" key="2">
    <source>
        <dbReference type="EMBL" id="GAA3698032.1"/>
    </source>
</evidence>
<evidence type="ECO:0000313" key="3">
    <source>
        <dbReference type="Proteomes" id="UP001501536"/>
    </source>
</evidence>
<evidence type="ECO:0000256" key="1">
    <source>
        <dbReference type="SAM" id="Phobius"/>
    </source>
</evidence>
<keyword evidence="3" id="KW-1185">Reference proteome</keyword>
<proteinExistence type="predicted"/>
<protein>
    <recommendedName>
        <fullName evidence="4">SipW-cognate class signal peptide</fullName>
    </recommendedName>
</protein>
<accession>A0ABP7D1U8</accession>
<comment type="caution">
    <text evidence="2">The sequence shown here is derived from an EMBL/GenBank/DDBJ whole genome shotgun (WGS) entry which is preliminary data.</text>
</comment>
<keyword evidence="1" id="KW-0812">Transmembrane</keyword>
<dbReference type="EMBL" id="BAABCJ010000001">
    <property type="protein sequence ID" value="GAA3698032.1"/>
    <property type="molecule type" value="Genomic_DNA"/>
</dbReference>
<dbReference type="NCBIfam" id="TIGR04088">
    <property type="entry name" value="cognate_SipW"/>
    <property type="match status" value="1"/>
</dbReference>
<gene>
    <name evidence="2" type="ORF">GCM10022377_08690</name>
</gene>